<evidence type="ECO:0000256" key="1">
    <source>
        <dbReference type="ARBA" id="ARBA00022598"/>
    </source>
</evidence>
<dbReference type="InterPro" id="IPR050132">
    <property type="entry name" value="Gln/Glu-tRNA_Ligase"/>
</dbReference>
<dbReference type="InterPro" id="IPR004046">
    <property type="entry name" value="GST_C"/>
</dbReference>
<dbReference type="Gene3D" id="1.20.1050.130">
    <property type="match status" value="1"/>
</dbReference>
<dbReference type="InterPro" id="IPR014729">
    <property type="entry name" value="Rossmann-like_a/b/a_fold"/>
</dbReference>
<reference evidence="9 10" key="1">
    <citation type="journal article" date="2017" name="BMC Biol.">
        <title>Genomic innovations, transcriptional plasticity and gene loss underlying the evolution and divergence of two highly polyphagous and invasive Helicoverpa pest species.</title>
        <authorList>
            <person name="Pearce S.L."/>
            <person name="Clarke D.F."/>
            <person name="East P.D."/>
            <person name="Elfekih S."/>
            <person name="Gordon K.H."/>
            <person name="Jermiin L.S."/>
            <person name="McGaughran A."/>
            <person name="Oakeshott J.G."/>
            <person name="Papanikolaou A."/>
            <person name="Perera O.P."/>
            <person name="Rane R.V."/>
            <person name="Richards S."/>
            <person name="Tay W.T."/>
            <person name="Walsh T.K."/>
            <person name="Anderson A."/>
            <person name="Anderson C.J."/>
            <person name="Asgari S."/>
            <person name="Board P.G."/>
            <person name="Bretschneider A."/>
            <person name="Campbell P.M."/>
            <person name="Chertemps T."/>
            <person name="Christeller J.T."/>
            <person name="Coppin C.W."/>
            <person name="Downes S.J."/>
            <person name="Duan G."/>
            <person name="Farnsworth C.A."/>
            <person name="Good R.T."/>
            <person name="Han L.B."/>
            <person name="Han Y.C."/>
            <person name="Hatje K."/>
            <person name="Horne I."/>
            <person name="Huang Y.P."/>
            <person name="Hughes D.S."/>
            <person name="Jacquin-Joly E."/>
            <person name="James W."/>
            <person name="Jhangiani S."/>
            <person name="Kollmar M."/>
            <person name="Kuwar S.S."/>
            <person name="Li S."/>
            <person name="Liu N.Y."/>
            <person name="Maibeche M.T."/>
            <person name="Miller J.R."/>
            <person name="Montagne N."/>
            <person name="Perry T."/>
            <person name="Qu J."/>
            <person name="Song S.V."/>
            <person name="Sutton G.G."/>
            <person name="Vogel H."/>
            <person name="Walenz B.P."/>
            <person name="Xu W."/>
            <person name="Zhang H.J."/>
            <person name="Zou Z."/>
            <person name="Batterham P."/>
            <person name="Edwards O.R."/>
            <person name="Feyereisen R."/>
            <person name="Gibbs R.A."/>
            <person name="Heckel D.G."/>
            <person name="McGrath A."/>
            <person name="Robin C."/>
            <person name="Scherer S.E."/>
            <person name="Worley K.C."/>
            <person name="Wu Y.D."/>
        </authorList>
    </citation>
    <scope>NUCLEOTIDE SEQUENCE [LARGE SCALE GENOMIC DNA]</scope>
    <source>
        <strain evidence="9">Harm_GR_Male_#8</strain>
        <tissue evidence="9">Whole organism</tissue>
    </source>
</reference>
<dbReference type="OrthoDB" id="1350766at2759"/>
<sequence>MKIACNKSNPPLGGLLAVEFHRSAAKDVQVTWGGESSIVLPNSSKPVPYATSNDLIRILENAFNKSAQPLQKVTMNHWLSFSLILEDEIPKSIEYLDRSLGPITYLVGETLSVSDLAVFSVLFVSSKFKDISKKNPPKNILRWMKLIEAQPSVAKVLKELPSEVLDNLNKASSRKSPSNADGGSGRQQEGKFIELPHAEMGKVVVRFPPEASGYLHIGHAKAALLNQYYQLAFQGKLIMRFDDTNPAKENAEFEKVILEDVEMLEIKPDLFTHTSQYFDLMLDYCVKLIKEGKAFVDDTPAEQMKNEREQKIESKNRNNSVEKNLQLWEEMKKASDIGVQCCVRAKIDMQSPNGCLRDPTIYRCKPETHPRTGNQYKVYPTYDFACPIVDSIEGVTHVLRTMEYHDRDPQFYWFIDALGIRKPYIWEYSRLSMTNTVLSKRKLTWFVEQGLVDGW</sequence>
<dbReference type="InterPro" id="IPR001412">
    <property type="entry name" value="aa-tRNA-synth_I_CS"/>
</dbReference>
<feature type="region of interest" description="Disordered" evidence="7">
    <location>
        <begin position="168"/>
        <end position="188"/>
    </location>
</feature>
<dbReference type="PRINTS" id="PR00987">
    <property type="entry name" value="TRNASYNTHGLU"/>
</dbReference>
<dbReference type="InterPro" id="IPR010987">
    <property type="entry name" value="Glutathione-S-Trfase_C-like"/>
</dbReference>
<gene>
    <name evidence="9" type="primary">HaOG212310</name>
    <name evidence="9" type="ORF">B5X24_HaOG212310</name>
</gene>
<accession>A0A2W1BJL9</accession>
<dbReference type="GO" id="GO:0005829">
    <property type="term" value="C:cytosol"/>
    <property type="evidence" value="ECO:0007669"/>
    <property type="project" value="TreeGrafter"/>
</dbReference>
<keyword evidence="4 6" id="KW-0648">Protein biosynthesis</keyword>
<dbReference type="SUPFAM" id="SSF52374">
    <property type="entry name" value="Nucleotidylyl transferase"/>
    <property type="match status" value="1"/>
</dbReference>
<protein>
    <recommendedName>
        <fullName evidence="8">GST C-terminal domain-containing protein</fullName>
    </recommendedName>
</protein>
<dbReference type="GO" id="GO:0006424">
    <property type="term" value="P:glutamyl-tRNA aminoacylation"/>
    <property type="evidence" value="ECO:0007669"/>
    <property type="project" value="TreeGrafter"/>
</dbReference>
<evidence type="ECO:0000313" key="10">
    <source>
        <dbReference type="Proteomes" id="UP000249218"/>
    </source>
</evidence>
<keyword evidence="3 6" id="KW-0067">ATP-binding</keyword>
<comment type="similarity">
    <text evidence="6">Belongs to the class-I aminoacyl-tRNA synthetase family.</text>
</comment>
<evidence type="ECO:0000256" key="5">
    <source>
        <dbReference type="ARBA" id="ARBA00023146"/>
    </source>
</evidence>
<dbReference type="Gene3D" id="3.40.50.620">
    <property type="entry name" value="HUPs"/>
    <property type="match status" value="1"/>
</dbReference>
<feature type="compositionally biased region" description="Polar residues" evidence="7">
    <location>
        <begin position="169"/>
        <end position="181"/>
    </location>
</feature>
<evidence type="ECO:0000313" key="9">
    <source>
        <dbReference type="EMBL" id="PZC71863.1"/>
    </source>
</evidence>
<dbReference type="InterPro" id="IPR020058">
    <property type="entry name" value="Glu/Gln-tRNA-synth_Ib_cat-dom"/>
</dbReference>
<dbReference type="GO" id="GO:0017102">
    <property type="term" value="C:methionyl glutamyl tRNA synthetase complex"/>
    <property type="evidence" value="ECO:0007669"/>
    <property type="project" value="TreeGrafter"/>
</dbReference>
<evidence type="ECO:0000256" key="7">
    <source>
        <dbReference type="SAM" id="MobiDB-lite"/>
    </source>
</evidence>
<name>A0A2W1BJL9_HELAM</name>
<dbReference type="SUPFAM" id="SSF47616">
    <property type="entry name" value="GST C-terminal domain-like"/>
    <property type="match status" value="1"/>
</dbReference>
<dbReference type="FunFam" id="3.90.800.10:FF:000001">
    <property type="entry name" value="Glutamine--tRNA ligase"/>
    <property type="match status" value="1"/>
</dbReference>
<dbReference type="AlphaFoldDB" id="A0A2W1BJL9"/>
<organism evidence="9 10">
    <name type="scientific">Helicoverpa armigera</name>
    <name type="common">Cotton bollworm</name>
    <name type="synonym">Heliothis armigera</name>
    <dbReference type="NCBI Taxonomy" id="29058"/>
    <lineage>
        <taxon>Eukaryota</taxon>
        <taxon>Metazoa</taxon>
        <taxon>Ecdysozoa</taxon>
        <taxon>Arthropoda</taxon>
        <taxon>Hexapoda</taxon>
        <taxon>Insecta</taxon>
        <taxon>Pterygota</taxon>
        <taxon>Neoptera</taxon>
        <taxon>Endopterygota</taxon>
        <taxon>Lepidoptera</taxon>
        <taxon>Glossata</taxon>
        <taxon>Ditrysia</taxon>
        <taxon>Noctuoidea</taxon>
        <taxon>Noctuidae</taxon>
        <taxon>Heliothinae</taxon>
        <taxon>Helicoverpa</taxon>
    </lineage>
</organism>
<dbReference type="Pfam" id="PF00749">
    <property type="entry name" value="tRNA-synt_1c"/>
    <property type="match status" value="1"/>
</dbReference>
<evidence type="ECO:0000256" key="6">
    <source>
        <dbReference type="RuleBase" id="RU363037"/>
    </source>
</evidence>
<dbReference type="GO" id="GO:0004818">
    <property type="term" value="F:glutamate-tRNA ligase activity"/>
    <property type="evidence" value="ECO:0007669"/>
    <property type="project" value="TreeGrafter"/>
</dbReference>
<keyword evidence="2 6" id="KW-0547">Nucleotide-binding</keyword>
<keyword evidence="5 6" id="KW-0030">Aminoacyl-tRNA synthetase</keyword>
<dbReference type="GO" id="GO:0005524">
    <property type="term" value="F:ATP binding"/>
    <property type="evidence" value="ECO:0007669"/>
    <property type="project" value="UniProtKB-KW"/>
</dbReference>
<dbReference type="EMBL" id="KZ150247">
    <property type="protein sequence ID" value="PZC71863.1"/>
    <property type="molecule type" value="Genomic_DNA"/>
</dbReference>
<dbReference type="PROSITE" id="PS00178">
    <property type="entry name" value="AA_TRNA_LIGASE_I"/>
    <property type="match status" value="1"/>
</dbReference>
<dbReference type="PANTHER" id="PTHR43097">
    <property type="entry name" value="GLUTAMINE-TRNA LIGASE"/>
    <property type="match status" value="1"/>
</dbReference>
<dbReference type="InterPro" id="IPR000924">
    <property type="entry name" value="Glu/Gln-tRNA-synth"/>
</dbReference>
<proteinExistence type="inferred from homology"/>
<dbReference type="PANTHER" id="PTHR43097:SF5">
    <property type="entry name" value="GLUTAMATE--TRNA LIGASE"/>
    <property type="match status" value="1"/>
</dbReference>
<feature type="domain" description="GST C-terminal" evidence="8">
    <location>
        <begin position="49"/>
        <end position="178"/>
    </location>
</feature>
<dbReference type="Pfam" id="PF14497">
    <property type="entry name" value="GST_C_3"/>
    <property type="match status" value="1"/>
</dbReference>
<dbReference type="InterPro" id="IPR036282">
    <property type="entry name" value="Glutathione-S-Trfase_C_sf"/>
</dbReference>
<evidence type="ECO:0000259" key="8">
    <source>
        <dbReference type="PROSITE" id="PS50405"/>
    </source>
</evidence>
<evidence type="ECO:0000256" key="3">
    <source>
        <dbReference type="ARBA" id="ARBA00022840"/>
    </source>
</evidence>
<dbReference type="Proteomes" id="UP000249218">
    <property type="component" value="Unassembled WGS sequence"/>
</dbReference>
<evidence type="ECO:0000256" key="2">
    <source>
        <dbReference type="ARBA" id="ARBA00022741"/>
    </source>
</evidence>
<keyword evidence="10" id="KW-1185">Reference proteome</keyword>
<evidence type="ECO:0000256" key="4">
    <source>
        <dbReference type="ARBA" id="ARBA00022917"/>
    </source>
</evidence>
<keyword evidence="1 6" id="KW-0436">Ligase</keyword>
<dbReference type="PROSITE" id="PS50405">
    <property type="entry name" value="GST_CTER"/>
    <property type="match status" value="1"/>
</dbReference>